<name>A0A699Y2I8_TANCI</name>
<proteinExistence type="predicted"/>
<feature type="non-terminal residue" evidence="2">
    <location>
        <position position="52"/>
    </location>
</feature>
<feature type="region of interest" description="Disordered" evidence="1">
    <location>
        <begin position="1"/>
        <end position="52"/>
    </location>
</feature>
<feature type="compositionally biased region" description="Acidic residues" evidence="1">
    <location>
        <begin position="43"/>
        <end position="52"/>
    </location>
</feature>
<dbReference type="AlphaFoldDB" id="A0A699Y2I8"/>
<gene>
    <name evidence="2" type="ORF">Tci_935797</name>
</gene>
<organism evidence="2">
    <name type="scientific">Tanacetum cinerariifolium</name>
    <name type="common">Dalmatian daisy</name>
    <name type="synonym">Chrysanthemum cinerariifolium</name>
    <dbReference type="NCBI Taxonomy" id="118510"/>
    <lineage>
        <taxon>Eukaryota</taxon>
        <taxon>Viridiplantae</taxon>
        <taxon>Streptophyta</taxon>
        <taxon>Embryophyta</taxon>
        <taxon>Tracheophyta</taxon>
        <taxon>Spermatophyta</taxon>
        <taxon>Magnoliopsida</taxon>
        <taxon>eudicotyledons</taxon>
        <taxon>Gunneridae</taxon>
        <taxon>Pentapetalae</taxon>
        <taxon>asterids</taxon>
        <taxon>campanulids</taxon>
        <taxon>Asterales</taxon>
        <taxon>Asteraceae</taxon>
        <taxon>Asteroideae</taxon>
        <taxon>Anthemideae</taxon>
        <taxon>Anthemidinae</taxon>
        <taxon>Tanacetum</taxon>
    </lineage>
</organism>
<dbReference type="EMBL" id="BKCJ011999901">
    <property type="protein sequence ID" value="GFD63828.1"/>
    <property type="molecule type" value="Genomic_DNA"/>
</dbReference>
<sequence>VFQDNDDSGNRIELRSHQENSKVVVDDNVDKDKKNDDAKEMKDDNDDHADNT</sequence>
<reference evidence="2" key="1">
    <citation type="journal article" date="2019" name="Sci. Rep.">
        <title>Draft genome of Tanacetum cinerariifolium, the natural source of mosquito coil.</title>
        <authorList>
            <person name="Yamashiro T."/>
            <person name="Shiraishi A."/>
            <person name="Satake H."/>
            <person name="Nakayama K."/>
        </authorList>
    </citation>
    <scope>NUCLEOTIDE SEQUENCE</scope>
</reference>
<protein>
    <submittedName>
        <fullName evidence="2">Uncharacterized protein</fullName>
    </submittedName>
</protein>
<feature type="compositionally biased region" description="Basic and acidic residues" evidence="1">
    <location>
        <begin position="8"/>
        <end position="42"/>
    </location>
</feature>
<accession>A0A699Y2I8</accession>
<feature type="non-terminal residue" evidence="2">
    <location>
        <position position="1"/>
    </location>
</feature>
<comment type="caution">
    <text evidence="2">The sequence shown here is derived from an EMBL/GenBank/DDBJ whole genome shotgun (WGS) entry which is preliminary data.</text>
</comment>
<evidence type="ECO:0000313" key="2">
    <source>
        <dbReference type="EMBL" id="GFD63828.1"/>
    </source>
</evidence>
<evidence type="ECO:0000256" key="1">
    <source>
        <dbReference type="SAM" id="MobiDB-lite"/>
    </source>
</evidence>